<accession>A0ABN1IQG7</accession>
<dbReference type="Gene3D" id="1.10.150.240">
    <property type="entry name" value="Putative phosphatase, domain 2"/>
    <property type="match status" value="1"/>
</dbReference>
<keyword evidence="2" id="KW-1185">Reference proteome</keyword>
<dbReference type="InterPro" id="IPR036412">
    <property type="entry name" value="HAD-like_sf"/>
</dbReference>
<dbReference type="CDD" id="cd02603">
    <property type="entry name" value="HAD_sEH-N_like"/>
    <property type="match status" value="1"/>
</dbReference>
<evidence type="ECO:0000313" key="1">
    <source>
        <dbReference type="EMBL" id="GAA0719295.1"/>
    </source>
</evidence>
<dbReference type="SFLD" id="SFLDG01129">
    <property type="entry name" value="C1.5:_HAD__Beta-PGM__Phosphata"/>
    <property type="match status" value="1"/>
</dbReference>
<dbReference type="EMBL" id="BAAAGE010000002">
    <property type="protein sequence ID" value="GAA0719295.1"/>
    <property type="molecule type" value="Genomic_DNA"/>
</dbReference>
<name>A0ABN1IQG7_9FLAO</name>
<gene>
    <name evidence="1" type="ORF">GCM10009430_18180</name>
</gene>
<dbReference type="Proteomes" id="UP001501758">
    <property type="component" value="Unassembled WGS sequence"/>
</dbReference>
<dbReference type="InterPro" id="IPR023214">
    <property type="entry name" value="HAD_sf"/>
</dbReference>
<dbReference type="RefSeq" id="WP_343912022.1">
    <property type="nucleotide sequence ID" value="NZ_BAAAGE010000002.1"/>
</dbReference>
<dbReference type="InterPro" id="IPR006439">
    <property type="entry name" value="HAD-SF_hydro_IA"/>
</dbReference>
<comment type="caution">
    <text evidence="1">The sequence shown here is derived from an EMBL/GenBank/DDBJ whole genome shotgun (WGS) entry which is preliminary data.</text>
</comment>
<dbReference type="InterPro" id="IPR023198">
    <property type="entry name" value="PGP-like_dom2"/>
</dbReference>
<sequence length="202" mass="23903">MITTIIFDFGDVFINLDKPATEKELKKLGLPSINKELSDFNKLYEIGKITTSDFIDHYQKIIPNTRKEQIVYAWNAILKEFPEKRLDFIKKLSIEKKYKLLLLSNTNELHINWIQENISFYHDFKSCFDSFYLSYEINLRKPDSDIFQYVLEEHKLTPENTLFIDDTEENTLAAQRLGIKTWNNNPVTEDVTELFSIKSDLF</sequence>
<dbReference type="PANTHER" id="PTHR43611:SF3">
    <property type="entry name" value="FLAVIN MONONUCLEOTIDE HYDROLASE 1, CHLOROPLATIC"/>
    <property type="match status" value="1"/>
</dbReference>
<dbReference type="Gene3D" id="3.40.50.1000">
    <property type="entry name" value="HAD superfamily/HAD-like"/>
    <property type="match status" value="1"/>
</dbReference>
<proteinExistence type="predicted"/>
<dbReference type="SUPFAM" id="SSF56784">
    <property type="entry name" value="HAD-like"/>
    <property type="match status" value="1"/>
</dbReference>
<dbReference type="NCBIfam" id="TIGR01509">
    <property type="entry name" value="HAD-SF-IA-v3"/>
    <property type="match status" value="1"/>
</dbReference>
<organism evidence="1 2">
    <name type="scientific">Aquimarina litoralis</name>
    <dbReference type="NCBI Taxonomy" id="584605"/>
    <lineage>
        <taxon>Bacteria</taxon>
        <taxon>Pseudomonadati</taxon>
        <taxon>Bacteroidota</taxon>
        <taxon>Flavobacteriia</taxon>
        <taxon>Flavobacteriales</taxon>
        <taxon>Flavobacteriaceae</taxon>
        <taxon>Aquimarina</taxon>
    </lineage>
</organism>
<reference evidence="1 2" key="1">
    <citation type="journal article" date="2019" name="Int. J. Syst. Evol. Microbiol.">
        <title>The Global Catalogue of Microorganisms (GCM) 10K type strain sequencing project: providing services to taxonomists for standard genome sequencing and annotation.</title>
        <authorList>
            <consortium name="The Broad Institute Genomics Platform"/>
            <consortium name="The Broad Institute Genome Sequencing Center for Infectious Disease"/>
            <person name="Wu L."/>
            <person name="Ma J."/>
        </authorList>
    </citation>
    <scope>NUCLEOTIDE SEQUENCE [LARGE SCALE GENOMIC DNA]</scope>
    <source>
        <strain evidence="1 2">JCM 15974</strain>
    </source>
</reference>
<protein>
    <submittedName>
        <fullName evidence="1">HAD family phosphatase</fullName>
    </submittedName>
</protein>
<dbReference type="PANTHER" id="PTHR43611">
    <property type="entry name" value="ALPHA-D-GLUCOSE 1-PHOSPHATE PHOSPHATASE"/>
    <property type="match status" value="1"/>
</dbReference>
<evidence type="ECO:0000313" key="2">
    <source>
        <dbReference type="Proteomes" id="UP001501758"/>
    </source>
</evidence>
<dbReference type="SFLD" id="SFLDS00003">
    <property type="entry name" value="Haloacid_Dehalogenase"/>
    <property type="match status" value="1"/>
</dbReference>
<dbReference type="Pfam" id="PF00702">
    <property type="entry name" value="Hydrolase"/>
    <property type="match status" value="1"/>
</dbReference>